<accession>A0AAD7J5F1</accession>
<feature type="region of interest" description="Disordered" evidence="1">
    <location>
        <begin position="77"/>
        <end position="153"/>
    </location>
</feature>
<sequence>MRLRNLIEPGCLIIRSANKKNHFKLVQRATRILYTQMLFFDDDSANSDVASKGITFCKVGSAGLDIKTFRSGLRLYHGNASGRGSDDDSCRLSPDEETPIKQAPKRSTKRGNKKSVDKTSNLPSSPGTSASGSGGGDGTTTGGDGPRIRDVEPEFPLCGNPRCGRTFICPADYAKKVQENPHHGDRILQLRGYALKNGILPVPFVPYKPDGEVQEELQEQAPSIQAYRVVRRTPCERTGTVIRTGLASAKGAQPYGGNTGVRIFAERVNMGSSIAIGCRPYSNSQDCAFQYPERWMLNPE</sequence>
<dbReference type="Gene3D" id="3.40.50.1000">
    <property type="entry name" value="HAD superfamily/HAD-like"/>
    <property type="match status" value="1"/>
</dbReference>
<evidence type="ECO:0000256" key="1">
    <source>
        <dbReference type="SAM" id="MobiDB-lite"/>
    </source>
</evidence>
<name>A0AAD7J5F1_9AGAR</name>
<dbReference type="Pfam" id="PF12689">
    <property type="entry name" value="Acid_PPase"/>
    <property type="match status" value="1"/>
</dbReference>
<proteinExistence type="predicted"/>
<dbReference type="PANTHER" id="PTHR17901:SF14">
    <property type="entry name" value="MAGNESIUM-DEPENDENT PHOSPHATASE 1"/>
    <property type="match status" value="1"/>
</dbReference>
<feature type="compositionally biased region" description="Basic residues" evidence="1">
    <location>
        <begin position="103"/>
        <end position="113"/>
    </location>
</feature>
<dbReference type="PANTHER" id="PTHR17901">
    <property type="entry name" value="MAGNESIUM-DEPENDENT PHOSPHATASE 1 MDP1"/>
    <property type="match status" value="1"/>
</dbReference>
<evidence type="ECO:0000313" key="2">
    <source>
        <dbReference type="EMBL" id="KAJ7757347.1"/>
    </source>
</evidence>
<dbReference type="GO" id="GO:0003993">
    <property type="term" value="F:acid phosphatase activity"/>
    <property type="evidence" value="ECO:0007669"/>
    <property type="project" value="TreeGrafter"/>
</dbReference>
<keyword evidence="3" id="KW-1185">Reference proteome</keyword>
<dbReference type="AlphaFoldDB" id="A0AAD7J5F1"/>
<dbReference type="InterPro" id="IPR010036">
    <property type="entry name" value="MDP_1_eu_arc"/>
</dbReference>
<comment type="caution">
    <text evidence="2">The sequence shown here is derived from an EMBL/GenBank/DDBJ whole genome shotgun (WGS) entry which is preliminary data.</text>
</comment>
<feature type="compositionally biased region" description="Gly residues" evidence="1">
    <location>
        <begin position="132"/>
        <end position="145"/>
    </location>
</feature>
<gene>
    <name evidence="2" type="ORF">DFH07DRAFT_772831</name>
</gene>
<feature type="compositionally biased region" description="Basic and acidic residues" evidence="1">
    <location>
        <begin position="84"/>
        <end position="94"/>
    </location>
</feature>
<protein>
    <submittedName>
        <fullName evidence="2">Uncharacterized protein</fullName>
    </submittedName>
</protein>
<dbReference type="Proteomes" id="UP001215280">
    <property type="component" value="Unassembled WGS sequence"/>
</dbReference>
<dbReference type="EMBL" id="JARJLG010000058">
    <property type="protein sequence ID" value="KAJ7757347.1"/>
    <property type="molecule type" value="Genomic_DNA"/>
</dbReference>
<evidence type="ECO:0000313" key="3">
    <source>
        <dbReference type="Proteomes" id="UP001215280"/>
    </source>
</evidence>
<organism evidence="2 3">
    <name type="scientific">Mycena maculata</name>
    <dbReference type="NCBI Taxonomy" id="230809"/>
    <lineage>
        <taxon>Eukaryota</taxon>
        <taxon>Fungi</taxon>
        <taxon>Dikarya</taxon>
        <taxon>Basidiomycota</taxon>
        <taxon>Agaricomycotina</taxon>
        <taxon>Agaricomycetes</taxon>
        <taxon>Agaricomycetidae</taxon>
        <taxon>Agaricales</taxon>
        <taxon>Marasmiineae</taxon>
        <taxon>Mycenaceae</taxon>
        <taxon>Mycena</taxon>
    </lineage>
</organism>
<reference evidence="2" key="1">
    <citation type="submission" date="2023-03" db="EMBL/GenBank/DDBJ databases">
        <title>Massive genome expansion in bonnet fungi (Mycena s.s.) driven by repeated elements and novel gene families across ecological guilds.</title>
        <authorList>
            <consortium name="Lawrence Berkeley National Laboratory"/>
            <person name="Harder C.B."/>
            <person name="Miyauchi S."/>
            <person name="Viragh M."/>
            <person name="Kuo A."/>
            <person name="Thoen E."/>
            <person name="Andreopoulos B."/>
            <person name="Lu D."/>
            <person name="Skrede I."/>
            <person name="Drula E."/>
            <person name="Henrissat B."/>
            <person name="Morin E."/>
            <person name="Kohler A."/>
            <person name="Barry K."/>
            <person name="LaButti K."/>
            <person name="Morin E."/>
            <person name="Salamov A."/>
            <person name="Lipzen A."/>
            <person name="Mereny Z."/>
            <person name="Hegedus B."/>
            <person name="Baldrian P."/>
            <person name="Stursova M."/>
            <person name="Weitz H."/>
            <person name="Taylor A."/>
            <person name="Grigoriev I.V."/>
            <person name="Nagy L.G."/>
            <person name="Martin F."/>
            <person name="Kauserud H."/>
        </authorList>
    </citation>
    <scope>NUCLEOTIDE SEQUENCE</scope>
    <source>
        <strain evidence="2">CBHHK188m</strain>
    </source>
</reference>
<dbReference type="InterPro" id="IPR023214">
    <property type="entry name" value="HAD_sf"/>
</dbReference>